<evidence type="ECO:0000256" key="1">
    <source>
        <dbReference type="ARBA" id="ARBA00001927"/>
    </source>
</evidence>
<dbReference type="Pfam" id="PF13370">
    <property type="entry name" value="Fer4_13"/>
    <property type="match status" value="1"/>
</dbReference>
<keyword evidence="2" id="KW-0813">Transport</keyword>
<dbReference type="PANTHER" id="PTHR36923:SF3">
    <property type="entry name" value="FERREDOXIN"/>
    <property type="match status" value="1"/>
</dbReference>
<keyword evidence="3" id="KW-0479">Metal-binding</keyword>
<evidence type="ECO:0000256" key="7">
    <source>
        <dbReference type="ARBA" id="ARBA00023291"/>
    </source>
</evidence>
<reference evidence="8 9" key="1">
    <citation type="submission" date="2011-12" db="EMBL/GenBank/DDBJ databases">
        <authorList>
            <person name="Kriszt B."/>
            <person name="Tancsics A."/>
            <person name="Cserhati M."/>
            <person name="Toth A."/>
            <person name="Nagy I."/>
            <person name="Horvath B."/>
            <person name="Tamura T."/>
            <person name="Kukolya J."/>
            <person name="Szoboszlay S."/>
        </authorList>
    </citation>
    <scope>NUCLEOTIDE SEQUENCE [LARGE SCALE GENOMIC DNA]</scope>
    <source>
        <strain evidence="8 9">AK37</strain>
    </source>
</reference>
<keyword evidence="6" id="KW-0411">Iron-sulfur</keyword>
<evidence type="ECO:0000256" key="5">
    <source>
        <dbReference type="ARBA" id="ARBA00023004"/>
    </source>
</evidence>
<evidence type="ECO:0000313" key="8">
    <source>
        <dbReference type="EMBL" id="EHK86747.1"/>
    </source>
</evidence>
<protein>
    <submittedName>
        <fullName evidence="8">Ferredoxin</fullName>
    </submittedName>
</protein>
<sequence length="70" mass="7739">MKARVDPAKCQGYGICVELAPRHFEFDDWGFVQAVQVDADGEHAQSVSRAIEQCPIRAIRWIEAPPTGAV</sequence>
<evidence type="ECO:0000313" key="9">
    <source>
        <dbReference type="Proteomes" id="UP000005064"/>
    </source>
</evidence>
<evidence type="ECO:0000256" key="3">
    <source>
        <dbReference type="ARBA" id="ARBA00022723"/>
    </source>
</evidence>
<dbReference type="PANTHER" id="PTHR36923">
    <property type="entry name" value="FERREDOXIN"/>
    <property type="match status" value="1"/>
</dbReference>
<keyword evidence="4" id="KW-0249">Electron transport</keyword>
<proteinExistence type="predicted"/>
<evidence type="ECO:0000256" key="4">
    <source>
        <dbReference type="ARBA" id="ARBA00022982"/>
    </source>
</evidence>
<dbReference type="Gene3D" id="3.30.70.20">
    <property type="match status" value="1"/>
</dbReference>
<dbReference type="GO" id="GO:0051538">
    <property type="term" value="F:3 iron, 4 sulfur cluster binding"/>
    <property type="evidence" value="ECO:0007669"/>
    <property type="project" value="UniProtKB-KW"/>
</dbReference>
<dbReference type="SUPFAM" id="SSF54862">
    <property type="entry name" value="4Fe-4S ferredoxins"/>
    <property type="match status" value="1"/>
</dbReference>
<gene>
    <name evidence="8" type="ORF">AK37_00210</name>
</gene>
<keyword evidence="7" id="KW-0003">3Fe-4S</keyword>
<comment type="cofactor">
    <cofactor evidence="1">
        <name>[3Fe-4S] cluster</name>
        <dbReference type="ChEBI" id="CHEBI:21137"/>
    </cofactor>
</comment>
<feature type="non-terminal residue" evidence="8">
    <location>
        <position position="70"/>
    </location>
</feature>
<keyword evidence="5" id="KW-0408">Iron</keyword>
<organism evidence="8 9">
    <name type="scientific">Rhodococcus pyridinivorans AK37</name>
    <dbReference type="NCBI Taxonomy" id="1114960"/>
    <lineage>
        <taxon>Bacteria</taxon>
        <taxon>Bacillati</taxon>
        <taxon>Actinomycetota</taxon>
        <taxon>Actinomycetes</taxon>
        <taxon>Mycobacteriales</taxon>
        <taxon>Nocardiaceae</taxon>
        <taxon>Rhodococcus</taxon>
    </lineage>
</organism>
<evidence type="ECO:0000256" key="6">
    <source>
        <dbReference type="ARBA" id="ARBA00023014"/>
    </source>
</evidence>
<dbReference type="GO" id="GO:0046872">
    <property type="term" value="F:metal ion binding"/>
    <property type="evidence" value="ECO:0007669"/>
    <property type="project" value="UniProtKB-KW"/>
</dbReference>
<evidence type="ECO:0000256" key="2">
    <source>
        <dbReference type="ARBA" id="ARBA00022448"/>
    </source>
</evidence>
<dbReference type="Proteomes" id="UP000005064">
    <property type="component" value="Unassembled WGS sequence"/>
</dbReference>
<dbReference type="EMBL" id="AHBW01000017">
    <property type="protein sequence ID" value="EHK86747.1"/>
    <property type="molecule type" value="Genomic_DNA"/>
</dbReference>
<comment type="caution">
    <text evidence="8">The sequence shown here is derived from an EMBL/GenBank/DDBJ whole genome shotgun (WGS) entry which is preliminary data.</text>
</comment>
<dbReference type="InterPro" id="IPR051269">
    <property type="entry name" value="Fe-S_cluster_ET"/>
</dbReference>
<dbReference type="AlphaFoldDB" id="H0JKE5"/>
<accession>H0JKE5</accession>
<name>H0JKE5_9NOCA</name>